<reference evidence="2" key="2">
    <citation type="submission" date="2020-09" db="EMBL/GenBank/DDBJ databases">
        <authorList>
            <person name="Sun Q."/>
            <person name="Ohkuma M."/>
        </authorList>
    </citation>
    <scope>NUCLEOTIDE SEQUENCE</scope>
    <source>
        <strain evidence="2">JCM 4714</strain>
    </source>
</reference>
<reference evidence="2" key="1">
    <citation type="journal article" date="2014" name="Int. J. Syst. Evol. Microbiol.">
        <title>Complete genome sequence of Corynebacterium casei LMG S-19264T (=DSM 44701T), isolated from a smear-ripened cheese.</title>
        <authorList>
            <consortium name="US DOE Joint Genome Institute (JGI-PGF)"/>
            <person name="Walter F."/>
            <person name="Albersmeier A."/>
            <person name="Kalinowski J."/>
            <person name="Ruckert C."/>
        </authorList>
    </citation>
    <scope>NUCLEOTIDE SEQUENCE</scope>
    <source>
        <strain evidence="2">JCM 4714</strain>
    </source>
</reference>
<evidence type="ECO:0000313" key="2">
    <source>
        <dbReference type="EMBL" id="GHE12906.1"/>
    </source>
</evidence>
<comment type="caution">
    <text evidence="2">The sequence shown here is derived from an EMBL/GenBank/DDBJ whole genome shotgun (WGS) entry which is preliminary data.</text>
</comment>
<dbReference type="AlphaFoldDB" id="A0A918YRX9"/>
<name>A0A918YRX9_9ACTN</name>
<gene>
    <name evidence="2" type="ORF">GCM10010339_78080</name>
</gene>
<feature type="region of interest" description="Disordered" evidence="1">
    <location>
        <begin position="1"/>
        <end position="41"/>
    </location>
</feature>
<feature type="compositionally biased region" description="Pro residues" evidence="1">
    <location>
        <begin position="11"/>
        <end position="23"/>
    </location>
</feature>
<evidence type="ECO:0000313" key="3">
    <source>
        <dbReference type="Proteomes" id="UP000655443"/>
    </source>
</evidence>
<dbReference type="Proteomes" id="UP000655443">
    <property type="component" value="Unassembled WGS sequence"/>
</dbReference>
<dbReference type="EMBL" id="BMVG01000037">
    <property type="protein sequence ID" value="GHE12906.1"/>
    <property type="molecule type" value="Genomic_DNA"/>
</dbReference>
<evidence type="ECO:0000256" key="1">
    <source>
        <dbReference type="SAM" id="MobiDB-lite"/>
    </source>
</evidence>
<organism evidence="2 3">
    <name type="scientific">Streptomyces alanosinicus</name>
    <dbReference type="NCBI Taxonomy" id="68171"/>
    <lineage>
        <taxon>Bacteria</taxon>
        <taxon>Bacillati</taxon>
        <taxon>Actinomycetota</taxon>
        <taxon>Actinomycetes</taxon>
        <taxon>Kitasatosporales</taxon>
        <taxon>Streptomycetaceae</taxon>
        <taxon>Streptomyces</taxon>
    </lineage>
</organism>
<keyword evidence="3" id="KW-1185">Reference proteome</keyword>
<accession>A0A918YRX9</accession>
<proteinExistence type="predicted"/>
<protein>
    <submittedName>
        <fullName evidence="2">Uncharacterized protein</fullName>
    </submittedName>
</protein>
<sequence>MSPHFHDLHPPVGPGAPAVPPARPHGLRGPERTPEPAMTGLDNEVWSYGEEAYPIPRDYLHVRERPPVRNAADAGAEVAL</sequence>